<evidence type="ECO:0000313" key="2">
    <source>
        <dbReference type="Proteomes" id="UP000271162"/>
    </source>
</evidence>
<dbReference type="WBParaSite" id="NBR_0001454201-mRNA-1">
    <property type="protein sequence ID" value="NBR_0001454201-mRNA-1"/>
    <property type="gene ID" value="NBR_0001454201"/>
</dbReference>
<dbReference type="InterPro" id="IPR035940">
    <property type="entry name" value="CAP_sf"/>
</dbReference>
<proteinExistence type="predicted"/>
<organism evidence="3">
    <name type="scientific">Nippostrongylus brasiliensis</name>
    <name type="common">Rat hookworm</name>
    <dbReference type="NCBI Taxonomy" id="27835"/>
    <lineage>
        <taxon>Eukaryota</taxon>
        <taxon>Metazoa</taxon>
        <taxon>Ecdysozoa</taxon>
        <taxon>Nematoda</taxon>
        <taxon>Chromadorea</taxon>
        <taxon>Rhabditida</taxon>
        <taxon>Rhabditina</taxon>
        <taxon>Rhabditomorpha</taxon>
        <taxon>Strongyloidea</taxon>
        <taxon>Heligmosomidae</taxon>
        <taxon>Nippostrongylus</taxon>
    </lineage>
</organism>
<keyword evidence="2" id="KW-1185">Reference proteome</keyword>
<sequence>MSSTFREVALGMHNNFRSTVALGLTAGNGFYSPPEIAPPAALMYRLKYSCEAEIYAYQHVVSCDEAERASSARPGWKENFQILRSTKTDQLGALQNKYSCEAEIYAYQHVVSCDEAERAASARPGWKENFQILRTTKTDQLGALQNAIAKWTAFLATAGLPSNMIFTKKVFDLGRSRRVLAKVG</sequence>
<dbReference type="EMBL" id="UYSL01021399">
    <property type="protein sequence ID" value="VDL78132.1"/>
    <property type="molecule type" value="Genomic_DNA"/>
</dbReference>
<dbReference type="SUPFAM" id="SSF55797">
    <property type="entry name" value="PR-1-like"/>
    <property type="match status" value="1"/>
</dbReference>
<reference evidence="3" key="1">
    <citation type="submission" date="2017-02" db="UniProtKB">
        <authorList>
            <consortium name="WormBaseParasite"/>
        </authorList>
    </citation>
    <scope>IDENTIFICATION</scope>
</reference>
<gene>
    <name evidence="1" type="ORF">NBR_LOCUS14543</name>
</gene>
<dbReference type="Gene3D" id="3.40.33.10">
    <property type="entry name" value="CAP"/>
    <property type="match status" value="2"/>
</dbReference>
<accession>A0A0N4YD65</accession>
<evidence type="ECO:0000313" key="3">
    <source>
        <dbReference type="WBParaSite" id="NBR_0001454201-mRNA-1"/>
    </source>
</evidence>
<evidence type="ECO:0000313" key="1">
    <source>
        <dbReference type="EMBL" id="VDL78132.1"/>
    </source>
</evidence>
<reference evidence="1 2" key="2">
    <citation type="submission" date="2018-11" db="EMBL/GenBank/DDBJ databases">
        <authorList>
            <consortium name="Pathogen Informatics"/>
        </authorList>
    </citation>
    <scope>NUCLEOTIDE SEQUENCE [LARGE SCALE GENOMIC DNA]</scope>
</reference>
<dbReference type="AlphaFoldDB" id="A0A0N4YD65"/>
<name>A0A0N4YD65_NIPBR</name>
<dbReference type="Proteomes" id="UP000271162">
    <property type="component" value="Unassembled WGS sequence"/>
</dbReference>
<protein>
    <submittedName>
        <fullName evidence="3">SCP domain-containing protein</fullName>
    </submittedName>
</protein>